<organism evidence="2 3">
    <name type="scientific">Neotoma lepida</name>
    <name type="common">Desert woodrat</name>
    <dbReference type="NCBI Taxonomy" id="56216"/>
    <lineage>
        <taxon>Eukaryota</taxon>
        <taxon>Metazoa</taxon>
        <taxon>Chordata</taxon>
        <taxon>Craniata</taxon>
        <taxon>Vertebrata</taxon>
        <taxon>Euteleostomi</taxon>
        <taxon>Mammalia</taxon>
        <taxon>Eutheria</taxon>
        <taxon>Euarchontoglires</taxon>
        <taxon>Glires</taxon>
        <taxon>Rodentia</taxon>
        <taxon>Myomorpha</taxon>
        <taxon>Muroidea</taxon>
        <taxon>Cricetidae</taxon>
        <taxon>Neotominae</taxon>
        <taxon>Neotoma</taxon>
    </lineage>
</organism>
<protein>
    <submittedName>
        <fullName evidence="2">Uncharacterized protein</fullName>
    </submittedName>
</protein>
<feature type="region of interest" description="Disordered" evidence="1">
    <location>
        <begin position="229"/>
        <end position="249"/>
    </location>
</feature>
<gene>
    <name evidence="2" type="ORF">A6R68_15284</name>
</gene>
<feature type="non-terminal residue" evidence="2">
    <location>
        <position position="261"/>
    </location>
</feature>
<sequence>SDEFCHCNCLQLEGSTHSSIHEGRFVTEELVHTTVQGCSPSEMLTSDCGQSGENACRLPGMQHGKTLFHSIALGRRRAPDASKGRKSLQGPTEEEINDCKENAHSNFWGPRKEAFIGFHVVVFEKMLKHQCMLPNISTWSELAFRASCRGELDTTLHLILLVGKENGSCFASCVSQVLSQSFGSGFSFQKTGAPHLNSWDFLSLAKMKALKTSDDTRAPFRQVCVQGNQAGSPTGVEKAPSKQPTLAPGPWEVCKFPEDIG</sequence>
<evidence type="ECO:0000313" key="2">
    <source>
        <dbReference type="EMBL" id="OBS74179.1"/>
    </source>
</evidence>
<feature type="non-terminal residue" evidence="2">
    <location>
        <position position="1"/>
    </location>
</feature>
<dbReference type="Proteomes" id="UP000092124">
    <property type="component" value="Unassembled WGS sequence"/>
</dbReference>
<name>A0A1A6H798_NEOLE</name>
<accession>A0A1A6H798</accession>
<evidence type="ECO:0000256" key="1">
    <source>
        <dbReference type="SAM" id="MobiDB-lite"/>
    </source>
</evidence>
<comment type="caution">
    <text evidence="2">The sequence shown here is derived from an EMBL/GenBank/DDBJ whole genome shotgun (WGS) entry which is preliminary data.</text>
</comment>
<reference evidence="2 3" key="1">
    <citation type="submission" date="2016-06" db="EMBL/GenBank/DDBJ databases">
        <title>The Draft Genome Sequence and Annotation of the Desert Woodrat Neotoma lepida.</title>
        <authorList>
            <person name="Campbell M."/>
            <person name="Oakeson K.F."/>
            <person name="Yandell M."/>
            <person name="Halpert J.R."/>
            <person name="Dearing D."/>
        </authorList>
    </citation>
    <scope>NUCLEOTIDE SEQUENCE [LARGE SCALE GENOMIC DNA]</scope>
    <source>
        <strain evidence="2">417</strain>
        <tissue evidence="2">Liver</tissue>
    </source>
</reference>
<dbReference type="EMBL" id="LZPO01044469">
    <property type="protein sequence ID" value="OBS74179.1"/>
    <property type="molecule type" value="Genomic_DNA"/>
</dbReference>
<proteinExistence type="predicted"/>
<keyword evidence="3" id="KW-1185">Reference proteome</keyword>
<evidence type="ECO:0000313" key="3">
    <source>
        <dbReference type="Proteomes" id="UP000092124"/>
    </source>
</evidence>
<dbReference type="AlphaFoldDB" id="A0A1A6H798"/>